<reference evidence="1" key="1">
    <citation type="journal article" date="2015" name="Nature">
        <title>Complex archaea that bridge the gap between prokaryotes and eukaryotes.</title>
        <authorList>
            <person name="Spang A."/>
            <person name="Saw J.H."/>
            <person name="Jorgensen S.L."/>
            <person name="Zaremba-Niedzwiedzka K."/>
            <person name="Martijn J."/>
            <person name="Lind A.E."/>
            <person name="van Eijk R."/>
            <person name="Schleper C."/>
            <person name="Guy L."/>
            <person name="Ettema T.J."/>
        </authorList>
    </citation>
    <scope>NUCLEOTIDE SEQUENCE</scope>
</reference>
<protein>
    <recommendedName>
        <fullName evidence="2">DUF669 domain-containing protein</fullName>
    </recommendedName>
</protein>
<dbReference type="AlphaFoldDB" id="A0A0F9SWH7"/>
<gene>
    <name evidence="1" type="ORF">LCGC14_0466420</name>
</gene>
<dbReference type="EMBL" id="LAZR01000486">
    <property type="protein sequence ID" value="KKN66962.1"/>
    <property type="molecule type" value="Genomic_DNA"/>
</dbReference>
<name>A0A0F9SWH7_9ZZZZ</name>
<proteinExistence type="predicted"/>
<evidence type="ECO:0000313" key="1">
    <source>
        <dbReference type="EMBL" id="KKN66962.1"/>
    </source>
</evidence>
<organism evidence="1">
    <name type="scientific">marine sediment metagenome</name>
    <dbReference type="NCBI Taxonomy" id="412755"/>
    <lineage>
        <taxon>unclassified sequences</taxon>
        <taxon>metagenomes</taxon>
        <taxon>ecological metagenomes</taxon>
    </lineage>
</organism>
<accession>A0A0F9SWH7</accession>
<evidence type="ECO:0008006" key="2">
    <source>
        <dbReference type="Google" id="ProtNLM"/>
    </source>
</evidence>
<comment type="caution">
    <text evidence="1">The sequence shown here is derived from an EMBL/GenBank/DDBJ whole genome shotgun (WGS) entry which is preliminary data.</text>
</comment>
<sequence>MTTFDLKRNSGLPALGTHTFKVTRAMERDGENYPYWLLFCKVIDKSEDREKQASILLSHSPDARFRVDGFLDAINAPEDGNIKLEEVIGKVFRGTVSHDTYEGNLRAKIEQTMPYTASTAQLPMDEVQGMPEDVVPEESDLPF</sequence>